<dbReference type="InterPro" id="IPR008698">
    <property type="entry name" value="NDUB7"/>
</dbReference>
<sequence>MGNWVALYITHPDTMPTPDGKSTFDPMFGFPNGRKPRGNNSVYDSNSKFSQSPGISAEFTEMKLSEEDMMALKIPQDRRDYCAHKYLALHECKRRHYPFMLKCAHERHQYNECHVEDYTLRLKEYERERRLLEREKRIRQKSEQAATA</sequence>
<organism evidence="14 15">
    <name type="scientific">Temnothorax longispinosus</name>
    <dbReference type="NCBI Taxonomy" id="300112"/>
    <lineage>
        <taxon>Eukaryota</taxon>
        <taxon>Metazoa</taxon>
        <taxon>Ecdysozoa</taxon>
        <taxon>Arthropoda</taxon>
        <taxon>Hexapoda</taxon>
        <taxon>Insecta</taxon>
        <taxon>Pterygota</taxon>
        <taxon>Neoptera</taxon>
        <taxon>Endopterygota</taxon>
        <taxon>Hymenoptera</taxon>
        <taxon>Apocrita</taxon>
        <taxon>Aculeata</taxon>
        <taxon>Formicoidea</taxon>
        <taxon>Formicidae</taxon>
        <taxon>Myrmicinae</taxon>
        <taxon>Temnothorax</taxon>
    </lineage>
</organism>
<dbReference type="GO" id="GO:0005758">
    <property type="term" value="C:mitochondrial intermembrane space"/>
    <property type="evidence" value="ECO:0007669"/>
    <property type="project" value="UniProtKB-SubCell"/>
</dbReference>
<evidence type="ECO:0000256" key="13">
    <source>
        <dbReference type="SAM" id="Coils"/>
    </source>
</evidence>
<evidence type="ECO:0000256" key="1">
    <source>
        <dbReference type="ARBA" id="ARBA00003195"/>
    </source>
</evidence>
<keyword evidence="11" id="KW-0472">Membrane</keyword>
<dbReference type="PANTHER" id="PTHR20900:SF0">
    <property type="entry name" value="NADH DEHYDROGENASE [UBIQUINONE] 1 BETA SUBCOMPLEX SUBUNIT 7"/>
    <property type="match status" value="1"/>
</dbReference>
<dbReference type="GO" id="GO:0005743">
    <property type="term" value="C:mitochondrial inner membrane"/>
    <property type="evidence" value="ECO:0007669"/>
    <property type="project" value="UniProtKB-SubCell"/>
</dbReference>
<feature type="coiled-coil region" evidence="13">
    <location>
        <begin position="115"/>
        <end position="145"/>
    </location>
</feature>
<evidence type="ECO:0000256" key="2">
    <source>
        <dbReference type="ARBA" id="ARBA00004569"/>
    </source>
</evidence>
<keyword evidence="13" id="KW-0175">Coiled coil</keyword>
<reference evidence="14 15" key="1">
    <citation type="journal article" date="2019" name="Philos. Trans. R. Soc. Lond., B, Biol. Sci.">
        <title>Ant behaviour and brain gene expression of defending hosts depend on the ecological success of the intruding social parasite.</title>
        <authorList>
            <person name="Kaur R."/>
            <person name="Stoldt M."/>
            <person name="Jongepier E."/>
            <person name="Feldmeyer B."/>
            <person name="Menzel F."/>
            <person name="Bornberg-Bauer E."/>
            <person name="Foitzik S."/>
        </authorList>
    </citation>
    <scope>NUCLEOTIDE SEQUENCE [LARGE SCALE GENOMIC DNA]</scope>
    <source>
        <tissue evidence="14">Whole body</tissue>
    </source>
</reference>
<evidence type="ECO:0000256" key="6">
    <source>
        <dbReference type="ARBA" id="ARBA00022448"/>
    </source>
</evidence>
<dbReference type="Proteomes" id="UP000310200">
    <property type="component" value="Unassembled WGS sequence"/>
</dbReference>
<evidence type="ECO:0000256" key="7">
    <source>
        <dbReference type="ARBA" id="ARBA00022660"/>
    </source>
</evidence>
<evidence type="ECO:0000256" key="10">
    <source>
        <dbReference type="ARBA" id="ARBA00023128"/>
    </source>
</evidence>
<accession>A0A4S2KH13</accession>
<dbReference type="EMBL" id="QBLH01002754">
    <property type="protein sequence ID" value="TGZ47149.1"/>
    <property type="molecule type" value="Genomic_DNA"/>
</dbReference>
<evidence type="ECO:0000256" key="12">
    <source>
        <dbReference type="ARBA" id="ARBA00023157"/>
    </source>
</evidence>
<comment type="similarity">
    <text evidence="4">Belongs to the complex I NDUFB7 subunit family.</text>
</comment>
<keyword evidence="7" id="KW-0679">Respiratory chain</keyword>
<evidence type="ECO:0000256" key="5">
    <source>
        <dbReference type="ARBA" id="ARBA00018677"/>
    </source>
</evidence>
<evidence type="ECO:0000256" key="11">
    <source>
        <dbReference type="ARBA" id="ARBA00023136"/>
    </source>
</evidence>
<keyword evidence="6" id="KW-0813">Transport</keyword>
<comment type="subcellular location">
    <subcellularLocation>
        <location evidence="3">Mitochondrion inner membrane</location>
        <topology evidence="3">Peripheral membrane protein</topology>
    </subcellularLocation>
    <subcellularLocation>
        <location evidence="2">Mitochondrion intermembrane space</location>
    </subcellularLocation>
</comment>
<keyword evidence="15" id="KW-1185">Reference proteome</keyword>
<evidence type="ECO:0000256" key="3">
    <source>
        <dbReference type="ARBA" id="ARBA00004637"/>
    </source>
</evidence>
<dbReference type="PANTHER" id="PTHR20900">
    <property type="entry name" value="NADH:UBIQUINONE OXIDOREDUCTASE B18-LIKE SUBUNIT"/>
    <property type="match status" value="1"/>
</dbReference>
<dbReference type="STRING" id="300112.A0A4S2KH13"/>
<comment type="function">
    <text evidence="1">Accessory subunit of the mitochondrial membrane respiratory chain NADH dehydrogenase (Complex I), that is believed not to be involved in catalysis. Complex I functions in the transfer of electrons from NADH to the respiratory chain. The immediate electron acceptor for the enzyme is believed to be ubiquinone.</text>
</comment>
<keyword evidence="12" id="KW-1015">Disulfide bond</keyword>
<keyword evidence="10" id="KW-0496">Mitochondrion</keyword>
<dbReference type="Pfam" id="PF05676">
    <property type="entry name" value="NDUF_B7"/>
    <property type="match status" value="1"/>
</dbReference>
<evidence type="ECO:0000313" key="15">
    <source>
        <dbReference type="Proteomes" id="UP000310200"/>
    </source>
</evidence>
<gene>
    <name evidence="14" type="ORF">DBV15_06108</name>
</gene>
<keyword evidence="8" id="KW-0999">Mitochondrion inner membrane</keyword>
<dbReference type="AlphaFoldDB" id="A0A4S2KH13"/>
<evidence type="ECO:0000313" key="14">
    <source>
        <dbReference type="EMBL" id="TGZ47149.1"/>
    </source>
</evidence>
<protein>
    <recommendedName>
        <fullName evidence="5">NADH dehydrogenase [ubiquinone] 1 beta subcomplex subunit 7</fullName>
    </recommendedName>
</protein>
<name>A0A4S2KH13_9HYME</name>
<comment type="caution">
    <text evidence="14">The sequence shown here is derived from an EMBL/GenBank/DDBJ whole genome shotgun (WGS) entry which is preliminary data.</text>
</comment>
<evidence type="ECO:0000256" key="9">
    <source>
        <dbReference type="ARBA" id="ARBA00022982"/>
    </source>
</evidence>
<evidence type="ECO:0000256" key="4">
    <source>
        <dbReference type="ARBA" id="ARBA00008006"/>
    </source>
</evidence>
<keyword evidence="9" id="KW-0249">Electron transport</keyword>
<dbReference type="PROSITE" id="PS51808">
    <property type="entry name" value="CHCH"/>
    <property type="match status" value="1"/>
</dbReference>
<evidence type="ECO:0000256" key="8">
    <source>
        <dbReference type="ARBA" id="ARBA00022792"/>
    </source>
</evidence>
<proteinExistence type="inferred from homology"/>